<protein>
    <recommendedName>
        <fullName evidence="5">GerMN domain-containing protein</fullName>
    </recommendedName>
</protein>
<gene>
    <name evidence="3" type="ORF">H4696_001128</name>
</gene>
<reference evidence="3 4" key="1">
    <citation type="submission" date="2020-10" db="EMBL/GenBank/DDBJ databases">
        <title>Sequencing the genomes of 1000 actinobacteria strains.</title>
        <authorList>
            <person name="Klenk H.-P."/>
        </authorList>
    </citation>
    <scope>NUCLEOTIDE SEQUENCE [LARGE SCALE GENOMIC DNA]</scope>
    <source>
        <strain evidence="3 4">DSM 44653</strain>
    </source>
</reference>
<dbReference type="RefSeq" id="WP_158104374.1">
    <property type="nucleotide sequence ID" value="NZ_JADBEG010000001.1"/>
</dbReference>
<dbReference type="InterPro" id="IPR018911">
    <property type="entry name" value="Gmad2_Ig-like_dom"/>
</dbReference>
<evidence type="ECO:0000259" key="1">
    <source>
        <dbReference type="Pfam" id="PF10646"/>
    </source>
</evidence>
<dbReference type="Proteomes" id="UP000631670">
    <property type="component" value="Unassembled WGS sequence"/>
</dbReference>
<feature type="domain" description="GerMN" evidence="1">
    <location>
        <begin position="61"/>
        <end position="156"/>
    </location>
</feature>
<feature type="domain" description="Bacterial spore germination immunoglobulin-like" evidence="2">
    <location>
        <begin position="258"/>
        <end position="342"/>
    </location>
</feature>
<dbReference type="Pfam" id="PF10648">
    <property type="entry name" value="Gmad2"/>
    <property type="match status" value="1"/>
</dbReference>
<dbReference type="EMBL" id="JADBEG010000001">
    <property type="protein sequence ID" value="MBE1494028.1"/>
    <property type="molecule type" value="Genomic_DNA"/>
</dbReference>
<organism evidence="3 4">
    <name type="scientific">Amycolatopsis lexingtonensis</name>
    <dbReference type="NCBI Taxonomy" id="218822"/>
    <lineage>
        <taxon>Bacteria</taxon>
        <taxon>Bacillati</taxon>
        <taxon>Actinomycetota</taxon>
        <taxon>Actinomycetes</taxon>
        <taxon>Pseudonocardiales</taxon>
        <taxon>Pseudonocardiaceae</taxon>
        <taxon>Amycolatopsis</taxon>
    </lineage>
</organism>
<evidence type="ECO:0008006" key="5">
    <source>
        <dbReference type="Google" id="ProtNLM"/>
    </source>
</evidence>
<dbReference type="Pfam" id="PF10646">
    <property type="entry name" value="Germane"/>
    <property type="match status" value="1"/>
</dbReference>
<evidence type="ECO:0000313" key="4">
    <source>
        <dbReference type="Proteomes" id="UP000631670"/>
    </source>
</evidence>
<keyword evidence="4" id="KW-1185">Reference proteome</keyword>
<comment type="caution">
    <text evidence="3">The sequence shown here is derived from an EMBL/GenBank/DDBJ whole genome shotgun (WGS) entry which is preliminary data.</text>
</comment>
<sequence>MIAAIAGVLVVVGALVIAVLQDRPGSPAAPPGATPTGPSTTPATTTVKVFFHRGQPDDPARVEAVTRTVPKTDAVATAAVTQLLGGPTTAERQRGYFSQFGPATAGTLKTVRVANGVAHADFRDFRPLLPNATSSFGSTALLAELDATLKQFGTAKTTVYSFNGDVTAFYEWLQLVPPIDEQTEVRPAMAAARLFLVRVAGMRDPAEGPFHLTGPGRAEATFHARAPEGKPVPEIATVVALQRTGTTWTVTGTTTGTIRVDTPVTSAVISSPLHVSGQAHAFEGVVTVRVVEDRAGGLTELGRGSVVGGGDQARPFAGNITFTTPAGNRGWVVFTELSAANGDVLRATSVRVGFPGRTAAPEVELASWNPALPLEGGWLMLPDGPGTITFTAKASGADRVEFILTPTGTGTEPLAKVLGTGTKAVDLHTFTWTYPDEPVMAHFGIRATGPGGTTEVTPINLYHD</sequence>
<accession>A0ABR9HSW3</accession>
<dbReference type="InterPro" id="IPR019606">
    <property type="entry name" value="GerMN"/>
</dbReference>
<proteinExistence type="predicted"/>
<name>A0ABR9HSW3_9PSEU</name>
<evidence type="ECO:0000313" key="3">
    <source>
        <dbReference type="EMBL" id="MBE1494028.1"/>
    </source>
</evidence>
<evidence type="ECO:0000259" key="2">
    <source>
        <dbReference type="Pfam" id="PF10648"/>
    </source>
</evidence>